<sequence length="666" mass="72934">MSGDEYSAGVAEDYRQALEELNQNLRVEIITLTNIAKESITHAAEISNVLRDHIEKSHPNKTLPALYVLDSIVKNVGKPYTLYLHSKLYSIFMGAYAKVDNATRRKMEEMLKTWKEPVPGAMGNTPVFGPDVTRPIENALIDARSKTYAAHQENMQRQQQLLGRPRVPMQFPVRDTPTPPGVRPGSQHSGPSYGQQAYPGPNGRLPPYDTSMPQTALPLPVSKGTIHLSSRAMPQYGAPVPMQQQQQQQQQPMRPPYPGYQGVFGAPPHGTSIDKLRADIHRLMQSERAEVTRFPHDLSRQTKLKALLDLELLIQRPDVPQEHLMLSASIPAHPINLQVLHNSTNSTNSAYNQAHAIAMSPVRARAAEAPKPAASLAADPLALLAMLKKTGVLAAAGSGPTPPSVGGNGNPTGATAPLLASTTSLADILAAVRPAEAMDPSSFLQPASLMQYRADYVQQLYGDLGPPCRLCGRRFKEDEQGRNKKTAHLDWHFRVNQRIAEAEKKGQHRSWYVTAEDWIKSRECTDEALAADADAAGSGEGGAHAQQQQQQQQQQQKQQQQGPKVQWIRAPDPGDTATNKVCPICQEEFDSEYMKEGGVDDWVWLDAVRVSGRVFHASCFAAAAKDRGATPAAAAAMVAASAAEPSVLGKRKMEDDNQPFRQKTQM</sequence>
<dbReference type="SUPFAM" id="SSF48464">
    <property type="entry name" value="ENTH/VHS domain"/>
    <property type="match status" value="1"/>
</dbReference>
<feature type="compositionally biased region" description="Low complexity" evidence="2">
    <location>
        <begin position="533"/>
        <end position="561"/>
    </location>
</feature>
<dbReference type="PANTHER" id="PTHR15921">
    <property type="entry name" value="PRE-MRNA CLEAVAGE COMPLEX II"/>
    <property type="match status" value="1"/>
</dbReference>
<dbReference type="InterPro" id="IPR006569">
    <property type="entry name" value="CID_dom"/>
</dbReference>
<dbReference type="GO" id="GO:0005737">
    <property type="term" value="C:cytoplasm"/>
    <property type="evidence" value="ECO:0007669"/>
    <property type="project" value="TreeGrafter"/>
</dbReference>
<evidence type="ECO:0000256" key="1">
    <source>
        <dbReference type="ARBA" id="ARBA00011446"/>
    </source>
</evidence>
<name>A0AAD9I372_9PEZI</name>
<proteinExistence type="predicted"/>
<comment type="subunit">
    <text evidence="1">Component of the ESCRT-0 complex composed of HSE1 and VPS27.</text>
</comment>
<dbReference type="CDD" id="cd16982">
    <property type="entry name" value="CID_Pcf11"/>
    <property type="match status" value="1"/>
</dbReference>
<evidence type="ECO:0000313" key="5">
    <source>
        <dbReference type="EMBL" id="KAK2069775.1"/>
    </source>
</evidence>
<dbReference type="GO" id="GO:0007034">
    <property type="term" value="P:vacuolar transport"/>
    <property type="evidence" value="ECO:0007669"/>
    <property type="project" value="UniProtKB-ARBA"/>
</dbReference>
<dbReference type="PROSITE" id="PS50179">
    <property type="entry name" value="VHS"/>
    <property type="match status" value="1"/>
</dbReference>
<gene>
    <name evidence="5" type="ORF">P8C59_004326</name>
</gene>
<comment type="caution">
    <text evidence="5">The sequence shown here is derived from an EMBL/GenBank/DDBJ whole genome shotgun (WGS) entry which is preliminary data.</text>
</comment>
<dbReference type="GO" id="GO:0003729">
    <property type="term" value="F:mRNA binding"/>
    <property type="evidence" value="ECO:0007669"/>
    <property type="project" value="InterPro"/>
</dbReference>
<evidence type="ECO:0000259" key="4">
    <source>
        <dbReference type="PROSITE" id="PS51391"/>
    </source>
</evidence>
<feature type="region of interest" description="Disordered" evidence="2">
    <location>
        <begin position="533"/>
        <end position="580"/>
    </location>
</feature>
<dbReference type="GO" id="GO:0016192">
    <property type="term" value="P:vesicle-mediated transport"/>
    <property type="evidence" value="ECO:0007669"/>
    <property type="project" value="UniProtKB-ARBA"/>
</dbReference>
<dbReference type="GO" id="GO:0043130">
    <property type="term" value="F:ubiquitin binding"/>
    <property type="evidence" value="ECO:0007669"/>
    <property type="project" value="InterPro"/>
</dbReference>
<protein>
    <recommendedName>
        <fullName evidence="7">CID domain-containing protein</fullName>
    </recommendedName>
</protein>
<evidence type="ECO:0008006" key="7">
    <source>
        <dbReference type="Google" id="ProtNLM"/>
    </source>
</evidence>
<dbReference type="PROSITE" id="PS51391">
    <property type="entry name" value="CID"/>
    <property type="match status" value="1"/>
</dbReference>
<dbReference type="Pfam" id="PF21936">
    <property type="entry name" value="Pcf11_C"/>
    <property type="match status" value="1"/>
</dbReference>
<dbReference type="InterPro" id="IPR002014">
    <property type="entry name" value="VHS_dom"/>
</dbReference>
<dbReference type="GO" id="GO:0035091">
    <property type="term" value="F:phosphatidylinositol binding"/>
    <property type="evidence" value="ECO:0007669"/>
    <property type="project" value="InterPro"/>
</dbReference>
<dbReference type="InterPro" id="IPR045154">
    <property type="entry name" value="PCF11-like"/>
</dbReference>
<feature type="domain" description="CID" evidence="4">
    <location>
        <begin position="6"/>
        <end position="144"/>
    </location>
</feature>
<dbReference type="Gene3D" id="1.25.40.90">
    <property type="match status" value="1"/>
</dbReference>
<dbReference type="InterPro" id="IPR054127">
    <property type="entry name" value="Pcf11_C"/>
</dbReference>
<dbReference type="InterPro" id="IPR008942">
    <property type="entry name" value="ENTH_VHS"/>
</dbReference>
<keyword evidence="6" id="KW-1185">Reference proteome</keyword>
<feature type="region of interest" description="Disordered" evidence="2">
    <location>
        <begin position="169"/>
        <end position="208"/>
    </location>
</feature>
<evidence type="ECO:0000256" key="2">
    <source>
        <dbReference type="SAM" id="MobiDB-lite"/>
    </source>
</evidence>
<dbReference type="Pfam" id="PF11526">
    <property type="entry name" value="Pfc11_Clp1_ID"/>
    <property type="match status" value="1"/>
</dbReference>
<dbReference type="FunFam" id="1.25.40.90:FF:000016">
    <property type="entry name" value="mRNA cleavage factor complex component Pcf11"/>
    <property type="match status" value="1"/>
</dbReference>
<dbReference type="GO" id="GO:0000993">
    <property type="term" value="F:RNA polymerase II complex binding"/>
    <property type="evidence" value="ECO:0007669"/>
    <property type="project" value="InterPro"/>
</dbReference>
<dbReference type="AlphaFoldDB" id="A0AAD9I372"/>
<feature type="compositionally biased region" description="Polar residues" evidence="2">
    <location>
        <begin position="186"/>
        <end position="195"/>
    </location>
</feature>
<feature type="region of interest" description="Disordered" evidence="2">
    <location>
        <begin position="643"/>
        <end position="666"/>
    </location>
</feature>
<accession>A0AAD9I372</accession>
<dbReference type="InterPro" id="IPR021605">
    <property type="entry name" value="Pcf11_Clp1-ID"/>
</dbReference>
<dbReference type="GO" id="GO:0031124">
    <property type="term" value="P:mRNA 3'-end processing"/>
    <property type="evidence" value="ECO:0007669"/>
    <property type="project" value="InterPro"/>
</dbReference>
<evidence type="ECO:0000259" key="3">
    <source>
        <dbReference type="PROSITE" id="PS50179"/>
    </source>
</evidence>
<organism evidence="5 6">
    <name type="scientific">Phyllachora maydis</name>
    <dbReference type="NCBI Taxonomy" id="1825666"/>
    <lineage>
        <taxon>Eukaryota</taxon>
        <taxon>Fungi</taxon>
        <taxon>Dikarya</taxon>
        <taxon>Ascomycota</taxon>
        <taxon>Pezizomycotina</taxon>
        <taxon>Sordariomycetes</taxon>
        <taxon>Sordariomycetidae</taxon>
        <taxon>Phyllachorales</taxon>
        <taxon>Phyllachoraceae</taxon>
        <taxon>Phyllachora</taxon>
    </lineage>
</organism>
<dbReference type="Proteomes" id="UP001217918">
    <property type="component" value="Unassembled WGS sequence"/>
</dbReference>
<dbReference type="InterPro" id="IPR047415">
    <property type="entry name" value="Pcf11_CID"/>
</dbReference>
<dbReference type="GO" id="GO:0005849">
    <property type="term" value="C:mRNA cleavage factor complex"/>
    <property type="evidence" value="ECO:0007669"/>
    <property type="project" value="InterPro"/>
</dbReference>
<feature type="domain" description="VHS" evidence="3">
    <location>
        <begin position="29"/>
        <end position="116"/>
    </location>
</feature>
<dbReference type="Pfam" id="PF04818">
    <property type="entry name" value="CID"/>
    <property type="match status" value="1"/>
</dbReference>
<dbReference type="SMART" id="SM00582">
    <property type="entry name" value="RPR"/>
    <property type="match status" value="1"/>
</dbReference>
<dbReference type="PANTHER" id="PTHR15921:SF3">
    <property type="entry name" value="PRE-MRNA CLEAVAGE COMPLEX 2 PROTEIN PCF11"/>
    <property type="match status" value="1"/>
</dbReference>
<dbReference type="GO" id="GO:0006369">
    <property type="term" value="P:termination of RNA polymerase II transcription"/>
    <property type="evidence" value="ECO:0007669"/>
    <property type="project" value="InterPro"/>
</dbReference>
<evidence type="ECO:0000313" key="6">
    <source>
        <dbReference type="Proteomes" id="UP001217918"/>
    </source>
</evidence>
<dbReference type="EMBL" id="JAQQPM010000003">
    <property type="protein sequence ID" value="KAK2069775.1"/>
    <property type="molecule type" value="Genomic_DNA"/>
</dbReference>
<reference evidence="5" key="1">
    <citation type="journal article" date="2023" name="Mol. Plant Microbe Interact.">
        <title>Elucidating the Obligate Nature and Biological Capacity of an Invasive Fungal Corn Pathogen.</title>
        <authorList>
            <person name="MacCready J.S."/>
            <person name="Roggenkamp E.M."/>
            <person name="Gdanetz K."/>
            <person name="Chilvers M.I."/>
        </authorList>
    </citation>
    <scope>NUCLEOTIDE SEQUENCE</scope>
    <source>
        <strain evidence="5">PM02</strain>
    </source>
</reference>